<dbReference type="NCBIfam" id="TIGR00254">
    <property type="entry name" value="GGDEF"/>
    <property type="match status" value="1"/>
</dbReference>
<proteinExistence type="predicted"/>
<sequence length="313" mass="35852">MDAFLETPPIEIQKTPLLTKEILNMLPYPTCFADPKGNILSKNDGFQEIFTKPNIFNIHGPYDPKDLKNVYTQLTPDNPIIQHDHSEKPDDNENLIWYTRNIKAVFDPQGNCLGYTCQEFDTTQQNKDPLTGLHNRAYFMEQISLRLAQHNRLSRSHPEQTIPPLTAVYLDVDGLKVINDEVDENGNEIGHAKGDIHLKRVAEILKKVLREEDIPSRIGGDEFTALLEILPENMDIVKKRLQEAIDQNNLENPNLPEVSISLGFALYDPSKDRDLWDTFTRADKNMYEAKELHYAKLDPAIEERLNQVANPPN</sequence>
<organism evidence="2 3">
    <name type="scientific">Candidatus Shapirobacteria bacterium GW2011_GWE1_38_92</name>
    <dbReference type="NCBI Taxonomy" id="1618489"/>
    <lineage>
        <taxon>Bacteria</taxon>
        <taxon>Candidatus Shapironibacteriota</taxon>
    </lineage>
</organism>
<name>A0A0G0NZS5_9BACT</name>
<comment type="caution">
    <text evidence="2">The sequence shown here is derived from an EMBL/GenBank/DDBJ whole genome shotgun (WGS) entry which is preliminary data.</text>
</comment>
<dbReference type="SMART" id="SM00267">
    <property type="entry name" value="GGDEF"/>
    <property type="match status" value="1"/>
</dbReference>
<dbReference type="InterPro" id="IPR035965">
    <property type="entry name" value="PAS-like_dom_sf"/>
</dbReference>
<keyword evidence="2" id="KW-0378">Hydrolase</keyword>
<dbReference type="PANTHER" id="PTHR45138:SF9">
    <property type="entry name" value="DIGUANYLATE CYCLASE DGCM-RELATED"/>
    <property type="match status" value="1"/>
</dbReference>
<dbReference type="InterPro" id="IPR029787">
    <property type="entry name" value="Nucleotide_cyclase"/>
</dbReference>
<dbReference type="SUPFAM" id="SSF55073">
    <property type="entry name" value="Nucleotide cyclase"/>
    <property type="match status" value="1"/>
</dbReference>
<dbReference type="Proteomes" id="UP000033841">
    <property type="component" value="Unassembled WGS sequence"/>
</dbReference>
<dbReference type="GO" id="GO:1902201">
    <property type="term" value="P:negative regulation of bacterial-type flagellum-dependent cell motility"/>
    <property type="evidence" value="ECO:0007669"/>
    <property type="project" value="TreeGrafter"/>
</dbReference>
<evidence type="ECO:0000259" key="1">
    <source>
        <dbReference type="PROSITE" id="PS50887"/>
    </source>
</evidence>
<dbReference type="AlphaFoldDB" id="A0A0G0NZS5"/>
<dbReference type="Gene3D" id="3.30.70.270">
    <property type="match status" value="1"/>
</dbReference>
<dbReference type="PROSITE" id="PS50887">
    <property type="entry name" value="GGDEF"/>
    <property type="match status" value="1"/>
</dbReference>
<dbReference type="GO" id="GO:0052621">
    <property type="term" value="F:diguanylate cyclase activity"/>
    <property type="evidence" value="ECO:0007669"/>
    <property type="project" value="TreeGrafter"/>
</dbReference>
<evidence type="ECO:0000313" key="3">
    <source>
        <dbReference type="Proteomes" id="UP000033841"/>
    </source>
</evidence>
<gene>
    <name evidence="2" type="ORF">UT14_C0014G0010</name>
</gene>
<protein>
    <submittedName>
        <fullName evidence="2">Diguanylate cyclase and metal dependent phosphohydrolase</fullName>
    </submittedName>
</protein>
<dbReference type="CDD" id="cd01949">
    <property type="entry name" value="GGDEF"/>
    <property type="match status" value="1"/>
</dbReference>
<dbReference type="InterPro" id="IPR043128">
    <property type="entry name" value="Rev_trsase/Diguanyl_cyclase"/>
</dbReference>
<reference evidence="2 3" key="1">
    <citation type="journal article" date="2015" name="Nature">
        <title>rRNA introns, odd ribosomes, and small enigmatic genomes across a large radiation of phyla.</title>
        <authorList>
            <person name="Brown C.T."/>
            <person name="Hug L.A."/>
            <person name="Thomas B.C."/>
            <person name="Sharon I."/>
            <person name="Castelle C.J."/>
            <person name="Singh A."/>
            <person name="Wilkins M.J."/>
            <person name="Williams K.H."/>
            <person name="Banfield J.F."/>
        </authorList>
    </citation>
    <scope>NUCLEOTIDE SEQUENCE [LARGE SCALE GENOMIC DNA]</scope>
</reference>
<dbReference type="Pfam" id="PF00990">
    <property type="entry name" value="GGDEF"/>
    <property type="match status" value="1"/>
</dbReference>
<evidence type="ECO:0000313" key="2">
    <source>
        <dbReference type="EMBL" id="KKQ91359.1"/>
    </source>
</evidence>
<dbReference type="GO" id="GO:0043709">
    <property type="term" value="P:cell adhesion involved in single-species biofilm formation"/>
    <property type="evidence" value="ECO:0007669"/>
    <property type="project" value="TreeGrafter"/>
</dbReference>
<dbReference type="PANTHER" id="PTHR45138">
    <property type="entry name" value="REGULATORY COMPONENTS OF SENSORY TRANSDUCTION SYSTEM"/>
    <property type="match status" value="1"/>
</dbReference>
<dbReference type="EMBL" id="LBVR01000014">
    <property type="protein sequence ID" value="KKQ91359.1"/>
    <property type="molecule type" value="Genomic_DNA"/>
</dbReference>
<dbReference type="GO" id="GO:0005886">
    <property type="term" value="C:plasma membrane"/>
    <property type="evidence" value="ECO:0007669"/>
    <property type="project" value="TreeGrafter"/>
</dbReference>
<dbReference type="SUPFAM" id="SSF55785">
    <property type="entry name" value="PYP-like sensor domain (PAS domain)"/>
    <property type="match status" value="1"/>
</dbReference>
<dbReference type="GO" id="GO:0016787">
    <property type="term" value="F:hydrolase activity"/>
    <property type="evidence" value="ECO:0007669"/>
    <property type="project" value="UniProtKB-KW"/>
</dbReference>
<feature type="domain" description="GGDEF" evidence="1">
    <location>
        <begin position="163"/>
        <end position="304"/>
    </location>
</feature>
<dbReference type="InterPro" id="IPR050469">
    <property type="entry name" value="Diguanylate_Cyclase"/>
</dbReference>
<accession>A0A0G0NZS5</accession>
<dbReference type="InterPro" id="IPR000160">
    <property type="entry name" value="GGDEF_dom"/>
</dbReference>